<proteinExistence type="predicted"/>
<protein>
    <submittedName>
        <fullName evidence="1">Uncharacterized protein</fullName>
    </submittedName>
</protein>
<evidence type="ECO:0000313" key="1">
    <source>
        <dbReference type="EMBL" id="CAD1575307.1"/>
    </source>
</evidence>
<gene>
    <name evidence="1" type="ORF">BBRV_LOCUS105837</name>
</gene>
<organism evidence="1">
    <name type="scientific">Bracon brevicornis</name>
    <dbReference type="NCBI Taxonomy" id="1563983"/>
    <lineage>
        <taxon>Eukaryota</taxon>
        <taxon>Metazoa</taxon>
        <taxon>Ecdysozoa</taxon>
        <taxon>Arthropoda</taxon>
        <taxon>Hexapoda</taxon>
        <taxon>Insecta</taxon>
        <taxon>Pterygota</taxon>
        <taxon>Neoptera</taxon>
        <taxon>Endopterygota</taxon>
        <taxon>Hymenoptera</taxon>
        <taxon>Apocrita</taxon>
        <taxon>Ichneumonoidea</taxon>
        <taxon>Braconidae</taxon>
        <taxon>Braconinae</taxon>
        <taxon>Bracon</taxon>
    </lineage>
</organism>
<sequence length="248" mass="28648">MEFRNLLVNEARVNFYGVQNEENCRAYFPLWHQPQREPAEPASCTESQSLQQQSEYYYSDISTPQLSSYRPYSPEPLQTSTIDYRTDISSNCSSEMSLDLASVEDNNSLGWANSEDEHYYQLPSPGNPWDFDFSNELQLDQEMDIIYSNADQLLLEQEIQSFPNNFSTEPQDEPLDLTVQRRPPSPVVFASYEPSVQPIEPGYRPPTPIPMVDNIDDVLKQRRGMSISPYDFTDGYFAPPEDNLLNYY</sequence>
<dbReference type="AlphaFoldDB" id="A0A6V7LKC8"/>
<accession>A0A6V7LKC8</accession>
<name>A0A6V7LKC8_9HYME</name>
<dbReference type="EMBL" id="CADCXW020000343">
    <property type="protein sequence ID" value="CAD1575307.1"/>
    <property type="molecule type" value="Genomic_DNA"/>
</dbReference>
<reference evidence="1" key="1">
    <citation type="submission" date="2020-07" db="EMBL/GenBank/DDBJ databases">
        <authorList>
            <person name="Ferguson B K."/>
        </authorList>
    </citation>
    <scope>NUCLEOTIDE SEQUENCE</scope>
    <source>
        <strain evidence="1">L06</strain>
    </source>
</reference>